<dbReference type="SUPFAM" id="SSF55031">
    <property type="entry name" value="Bacterial exopeptidase dimerisation domain"/>
    <property type="match status" value="1"/>
</dbReference>
<dbReference type="AlphaFoldDB" id="A0A921DS17"/>
<dbReference type="InterPro" id="IPR002933">
    <property type="entry name" value="Peptidase_M20"/>
</dbReference>
<gene>
    <name evidence="4" type="ORF">K8W16_11580</name>
</gene>
<dbReference type="Proteomes" id="UP000698963">
    <property type="component" value="Unassembled WGS sequence"/>
</dbReference>
<dbReference type="GO" id="GO:0016787">
    <property type="term" value="F:hydrolase activity"/>
    <property type="evidence" value="ECO:0007669"/>
    <property type="project" value="UniProtKB-KW"/>
</dbReference>
<evidence type="ECO:0000313" key="4">
    <source>
        <dbReference type="EMBL" id="HJD98270.1"/>
    </source>
</evidence>
<dbReference type="Pfam" id="PF07687">
    <property type="entry name" value="M20_dimer"/>
    <property type="match status" value="1"/>
</dbReference>
<dbReference type="PANTHER" id="PTHR43808:SF32">
    <property type="entry name" value="ARGE_DAPE-RELATED DEACYLASE"/>
    <property type="match status" value="1"/>
</dbReference>
<evidence type="ECO:0000313" key="5">
    <source>
        <dbReference type="Proteomes" id="UP000698963"/>
    </source>
</evidence>
<reference evidence="4" key="2">
    <citation type="submission" date="2021-09" db="EMBL/GenBank/DDBJ databases">
        <authorList>
            <person name="Gilroy R."/>
        </authorList>
    </citation>
    <scope>NUCLEOTIDE SEQUENCE</scope>
    <source>
        <strain evidence="4">ChiGjej2B2-19336</strain>
    </source>
</reference>
<dbReference type="InterPro" id="IPR036264">
    <property type="entry name" value="Bact_exopeptidase_dim_dom"/>
</dbReference>
<comment type="caution">
    <text evidence="4">The sequence shown here is derived from an EMBL/GenBank/DDBJ whole genome shotgun (WGS) entry which is preliminary data.</text>
</comment>
<dbReference type="InterPro" id="IPR011650">
    <property type="entry name" value="Peptidase_M20_dimer"/>
</dbReference>
<evidence type="ECO:0000259" key="3">
    <source>
        <dbReference type="Pfam" id="PF07687"/>
    </source>
</evidence>
<protein>
    <submittedName>
        <fullName evidence="4">M20 family metallo-hydrolase</fullName>
    </submittedName>
</protein>
<dbReference type="NCBIfam" id="NF010589">
    <property type="entry name" value="PRK13983.1"/>
    <property type="match status" value="1"/>
</dbReference>
<dbReference type="EMBL" id="DYZA01000237">
    <property type="protein sequence ID" value="HJD98270.1"/>
    <property type="molecule type" value="Genomic_DNA"/>
</dbReference>
<organism evidence="4 5">
    <name type="scientific">Mailhella massiliensis</name>
    <dbReference type="NCBI Taxonomy" id="1903261"/>
    <lineage>
        <taxon>Bacteria</taxon>
        <taxon>Pseudomonadati</taxon>
        <taxon>Thermodesulfobacteriota</taxon>
        <taxon>Desulfovibrionia</taxon>
        <taxon>Desulfovibrionales</taxon>
        <taxon>Desulfovibrionaceae</taxon>
        <taxon>Mailhella</taxon>
    </lineage>
</organism>
<evidence type="ECO:0000256" key="2">
    <source>
        <dbReference type="ARBA" id="ARBA00022801"/>
    </source>
</evidence>
<sequence length="414" mass="44919">MSLEQKNEILEALSGCAGRVFELQSTLTAARALGPGNGGDGEQRKADYLETWLRSFGIDEIEHVDAADSRVSSGRRPNLIVRIPGRTARTLWILGHMDVVPAGEESLWHTDPWTVTRDEKDPDLIVGRGVEDNQQAIVCGCLIAAALKERNIVPDLGLGLIFVSDEETGNAYGIQHLFREKPDFIAEGDLVMVPDSGSADGRFIEVAEKGILWLRVVIEGRQCHASRPDEGNNALMAAAAMILGAAEVEKRFSARDGLFSPNRSTFTPTRHEANVPNVNTIPGREVFYIDCRVLPCYPLADVLAAFRELGAQVAESRGVRVEVEPFMQEPAAAPTPEDSPVVTSLKKAVKEVLGVDCRCGGIGGSTVAVNFRERGVPAAVWSLIFENCHAPNEAARISFAVKEAQVYASMLFNA</sequence>
<keyword evidence="1" id="KW-0479">Metal-binding</keyword>
<name>A0A921DS17_9BACT</name>
<keyword evidence="2" id="KW-0378">Hydrolase</keyword>
<dbReference type="RefSeq" id="WP_304123987.1">
    <property type="nucleotide sequence ID" value="NZ_DYZA01000237.1"/>
</dbReference>
<accession>A0A921DS17</accession>
<dbReference type="PANTHER" id="PTHR43808">
    <property type="entry name" value="ACETYLORNITHINE DEACETYLASE"/>
    <property type="match status" value="1"/>
</dbReference>
<dbReference type="InterPro" id="IPR050072">
    <property type="entry name" value="Peptidase_M20A"/>
</dbReference>
<feature type="domain" description="Peptidase M20 dimerisation" evidence="3">
    <location>
        <begin position="206"/>
        <end position="309"/>
    </location>
</feature>
<dbReference type="GO" id="GO:0046872">
    <property type="term" value="F:metal ion binding"/>
    <property type="evidence" value="ECO:0007669"/>
    <property type="project" value="UniProtKB-KW"/>
</dbReference>
<dbReference type="Gene3D" id="3.30.70.360">
    <property type="match status" value="1"/>
</dbReference>
<dbReference type="Pfam" id="PF01546">
    <property type="entry name" value="Peptidase_M20"/>
    <property type="match status" value="1"/>
</dbReference>
<dbReference type="Gene3D" id="3.40.630.10">
    <property type="entry name" value="Zn peptidases"/>
    <property type="match status" value="2"/>
</dbReference>
<proteinExistence type="predicted"/>
<dbReference type="SUPFAM" id="SSF53187">
    <property type="entry name" value="Zn-dependent exopeptidases"/>
    <property type="match status" value="1"/>
</dbReference>
<evidence type="ECO:0000256" key="1">
    <source>
        <dbReference type="ARBA" id="ARBA00022723"/>
    </source>
</evidence>
<reference evidence="4" key="1">
    <citation type="journal article" date="2021" name="PeerJ">
        <title>Extensive microbial diversity within the chicken gut microbiome revealed by metagenomics and culture.</title>
        <authorList>
            <person name="Gilroy R."/>
            <person name="Ravi A."/>
            <person name="Getino M."/>
            <person name="Pursley I."/>
            <person name="Horton D.L."/>
            <person name="Alikhan N.F."/>
            <person name="Baker D."/>
            <person name="Gharbi K."/>
            <person name="Hall N."/>
            <person name="Watson M."/>
            <person name="Adriaenssens E.M."/>
            <person name="Foster-Nyarko E."/>
            <person name="Jarju S."/>
            <person name="Secka A."/>
            <person name="Antonio M."/>
            <person name="Oren A."/>
            <person name="Chaudhuri R.R."/>
            <person name="La Ragione R."/>
            <person name="Hildebrand F."/>
            <person name="Pallen M.J."/>
        </authorList>
    </citation>
    <scope>NUCLEOTIDE SEQUENCE</scope>
    <source>
        <strain evidence="4">ChiGjej2B2-19336</strain>
    </source>
</reference>